<dbReference type="OrthoDB" id="5149641at2759"/>
<sequence length="109" mass="12267">MTLSRHEFDSLAIEEYQRDVHSLAMPPGGHLYSVNVDVLIVLKDHKPSDESVNLCELSNLCFAHSYRTKAGPWRLSAEGPDDWAWGQVRVEALISSRTAYEIIQVITSP</sequence>
<organism evidence="1 2">
    <name type="scientific">Laccaria amethystina LaAM-08-1</name>
    <dbReference type="NCBI Taxonomy" id="1095629"/>
    <lineage>
        <taxon>Eukaryota</taxon>
        <taxon>Fungi</taxon>
        <taxon>Dikarya</taxon>
        <taxon>Basidiomycota</taxon>
        <taxon>Agaricomycotina</taxon>
        <taxon>Agaricomycetes</taxon>
        <taxon>Agaricomycetidae</taxon>
        <taxon>Agaricales</taxon>
        <taxon>Agaricineae</taxon>
        <taxon>Hydnangiaceae</taxon>
        <taxon>Laccaria</taxon>
    </lineage>
</organism>
<dbReference type="EMBL" id="KN839079">
    <property type="protein sequence ID" value="KIJ90955.1"/>
    <property type="molecule type" value="Genomic_DNA"/>
</dbReference>
<accession>A0A0C9WM92</accession>
<name>A0A0C9WM92_9AGAR</name>
<proteinExistence type="predicted"/>
<protein>
    <submittedName>
        <fullName evidence="1">Uncharacterized protein</fullName>
    </submittedName>
</protein>
<keyword evidence="2" id="KW-1185">Reference proteome</keyword>
<dbReference type="AlphaFoldDB" id="A0A0C9WM92"/>
<gene>
    <name evidence="1" type="ORF">K443DRAFT_686377</name>
</gene>
<dbReference type="Proteomes" id="UP000054477">
    <property type="component" value="Unassembled WGS sequence"/>
</dbReference>
<reference evidence="1 2" key="1">
    <citation type="submission" date="2014-04" db="EMBL/GenBank/DDBJ databases">
        <authorList>
            <consortium name="DOE Joint Genome Institute"/>
            <person name="Kuo A."/>
            <person name="Kohler A."/>
            <person name="Nagy L.G."/>
            <person name="Floudas D."/>
            <person name="Copeland A."/>
            <person name="Barry K.W."/>
            <person name="Cichocki N."/>
            <person name="Veneault-Fourrey C."/>
            <person name="LaButti K."/>
            <person name="Lindquist E.A."/>
            <person name="Lipzen A."/>
            <person name="Lundell T."/>
            <person name="Morin E."/>
            <person name="Murat C."/>
            <person name="Sun H."/>
            <person name="Tunlid A."/>
            <person name="Henrissat B."/>
            <person name="Grigoriev I.V."/>
            <person name="Hibbett D.S."/>
            <person name="Martin F."/>
            <person name="Nordberg H.P."/>
            <person name="Cantor M.N."/>
            <person name="Hua S.X."/>
        </authorList>
    </citation>
    <scope>NUCLEOTIDE SEQUENCE [LARGE SCALE GENOMIC DNA]</scope>
    <source>
        <strain evidence="1 2">LaAM-08-1</strain>
    </source>
</reference>
<reference evidence="2" key="2">
    <citation type="submission" date="2015-01" db="EMBL/GenBank/DDBJ databases">
        <title>Evolutionary Origins and Diversification of the Mycorrhizal Mutualists.</title>
        <authorList>
            <consortium name="DOE Joint Genome Institute"/>
            <consortium name="Mycorrhizal Genomics Consortium"/>
            <person name="Kohler A."/>
            <person name="Kuo A."/>
            <person name="Nagy L.G."/>
            <person name="Floudas D."/>
            <person name="Copeland A."/>
            <person name="Barry K.W."/>
            <person name="Cichocki N."/>
            <person name="Veneault-Fourrey C."/>
            <person name="LaButti K."/>
            <person name="Lindquist E.A."/>
            <person name="Lipzen A."/>
            <person name="Lundell T."/>
            <person name="Morin E."/>
            <person name="Murat C."/>
            <person name="Riley R."/>
            <person name="Ohm R."/>
            <person name="Sun H."/>
            <person name="Tunlid A."/>
            <person name="Henrissat B."/>
            <person name="Grigoriev I.V."/>
            <person name="Hibbett D.S."/>
            <person name="Martin F."/>
        </authorList>
    </citation>
    <scope>NUCLEOTIDE SEQUENCE [LARGE SCALE GENOMIC DNA]</scope>
    <source>
        <strain evidence="2">LaAM-08-1</strain>
    </source>
</reference>
<dbReference type="HOGENOM" id="CLU_2184415_0_0_1"/>
<evidence type="ECO:0000313" key="1">
    <source>
        <dbReference type="EMBL" id="KIJ90955.1"/>
    </source>
</evidence>
<evidence type="ECO:0000313" key="2">
    <source>
        <dbReference type="Proteomes" id="UP000054477"/>
    </source>
</evidence>